<name>A0ABR8NVM8_9GAMM</name>
<keyword evidence="1" id="KW-0732">Signal</keyword>
<evidence type="ECO:0008006" key="4">
    <source>
        <dbReference type="Google" id="ProtNLM"/>
    </source>
</evidence>
<feature type="chain" id="PRO_5046855770" description="Ig-like domain-containing protein" evidence="1">
    <location>
        <begin position="27"/>
        <end position="229"/>
    </location>
</feature>
<gene>
    <name evidence="2" type="ORF">IF202_02780</name>
</gene>
<keyword evidence="3" id="KW-1185">Reference proteome</keyword>
<evidence type="ECO:0000313" key="2">
    <source>
        <dbReference type="EMBL" id="MBD5769963.1"/>
    </source>
</evidence>
<organism evidence="2 3">
    <name type="scientific">Marinomonas colpomeniae</name>
    <dbReference type="NCBI Taxonomy" id="2774408"/>
    <lineage>
        <taxon>Bacteria</taxon>
        <taxon>Pseudomonadati</taxon>
        <taxon>Pseudomonadota</taxon>
        <taxon>Gammaproteobacteria</taxon>
        <taxon>Oceanospirillales</taxon>
        <taxon>Oceanospirillaceae</taxon>
        <taxon>Marinomonas</taxon>
    </lineage>
</organism>
<dbReference type="Proteomes" id="UP000604161">
    <property type="component" value="Unassembled WGS sequence"/>
</dbReference>
<evidence type="ECO:0000256" key="1">
    <source>
        <dbReference type="SAM" id="SignalP"/>
    </source>
</evidence>
<feature type="signal peptide" evidence="1">
    <location>
        <begin position="1"/>
        <end position="26"/>
    </location>
</feature>
<evidence type="ECO:0000313" key="3">
    <source>
        <dbReference type="Proteomes" id="UP000604161"/>
    </source>
</evidence>
<dbReference type="EMBL" id="JACYFC010000001">
    <property type="protein sequence ID" value="MBD5769963.1"/>
    <property type="molecule type" value="Genomic_DNA"/>
</dbReference>
<comment type="caution">
    <text evidence="2">The sequence shown here is derived from an EMBL/GenBank/DDBJ whole genome shotgun (WGS) entry which is preliminary data.</text>
</comment>
<proteinExistence type="predicted"/>
<accession>A0ABR8NVM8</accession>
<reference evidence="2 3" key="1">
    <citation type="submission" date="2020-09" db="EMBL/GenBank/DDBJ databases">
        <title>Marinomonas sp. nov., isolated from the cysticercosis algae of Qingdao, China.</title>
        <authorList>
            <person name="Sun X."/>
        </authorList>
    </citation>
    <scope>NUCLEOTIDE SEQUENCE [LARGE SCALE GENOMIC DNA]</scope>
    <source>
        <strain evidence="2 3">SM2066</strain>
    </source>
</reference>
<sequence length="229" mass="24931">MTLSKISISMGLVLSIGVFNVATSSAQTPSLAGGPDKSLTSMTTCTDVKPENIIIGYNRSYTFQKGFTKEKRTGLIEREKGQLTDGCILPSLQPYQIAYMEVDTKAYKALGNSNDWSMQCIKSANPSAGAVNETEGKTEIPYSVDVLSGKAMMLYCGNSEGIEECAEGSNSQRSGLWKKKLSKKGKTMLSISANTSTLAPKEGEKLYCQYYNHKSGKSLFGFEYLRANK</sequence>
<protein>
    <recommendedName>
        <fullName evidence="4">Ig-like domain-containing protein</fullName>
    </recommendedName>
</protein>
<dbReference type="RefSeq" id="WP_191593336.1">
    <property type="nucleotide sequence ID" value="NZ_JACYFC010000001.1"/>
</dbReference>